<evidence type="ECO:0000256" key="1">
    <source>
        <dbReference type="SAM" id="MobiDB-lite"/>
    </source>
</evidence>
<comment type="caution">
    <text evidence="3">The sequence shown here is derived from an EMBL/GenBank/DDBJ whole genome shotgun (WGS) entry which is preliminary data.</text>
</comment>
<keyword evidence="2" id="KW-0812">Transmembrane</keyword>
<keyword evidence="2" id="KW-1133">Transmembrane helix</keyword>
<keyword evidence="2" id="KW-0472">Membrane</keyword>
<dbReference type="Proteomes" id="UP000757435">
    <property type="component" value="Unassembled WGS sequence"/>
</dbReference>
<evidence type="ECO:0000256" key="2">
    <source>
        <dbReference type="SAM" id="Phobius"/>
    </source>
</evidence>
<reference evidence="3" key="2">
    <citation type="journal article" date="2022" name="Microbiol. Resour. Announc.">
        <title>Metagenome Sequencing to Explore Phylogenomics of Terrestrial Cyanobacteria.</title>
        <authorList>
            <person name="Ward R.D."/>
            <person name="Stajich J.E."/>
            <person name="Johansen J.R."/>
            <person name="Huntemann M."/>
            <person name="Clum A."/>
            <person name="Foster B."/>
            <person name="Foster B."/>
            <person name="Roux S."/>
            <person name="Palaniappan K."/>
            <person name="Varghese N."/>
            <person name="Mukherjee S."/>
            <person name="Reddy T.B.K."/>
            <person name="Daum C."/>
            <person name="Copeland A."/>
            <person name="Chen I.A."/>
            <person name="Ivanova N.N."/>
            <person name="Kyrpides N.C."/>
            <person name="Shapiro N."/>
            <person name="Eloe-Fadrosh E.A."/>
            <person name="Pietrasiak N."/>
        </authorList>
    </citation>
    <scope>NUCLEOTIDE SEQUENCE</scope>
    <source>
        <strain evidence="3">UHER 2000/2452</strain>
    </source>
</reference>
<dbReference type="EMBL" id="JAHHHD010000062">
    <property type="protein sequence ID" value="MBW4662213.1"/>
    <property type="molecule type" value="Genomic_DNA"/>
</dbReference>
<name>A0A951US65_9CYAN</name>
<accession>A0A951US65</accession>
<feature type="region of interest" description="Disordered" evidence="1">
    <location>
        <begin position="1"/>
        <end position="32"/>
    </location>
</feature>
<proteinExistence type="predicted"/>
<dbReference type="AlphaFoldDB" id="A0A951US65"/>
<evidence type="ECO:0000313" key="4">
    <source>
        <dbReference type="Proteomes" id="UP000757435"/>
    </source>
</evidence>
<protein>
    <submittedName>
        <fullName evidence="3">Uncharacterized protein</fullName>
    </submittedName>
</protein>
<feature type="transmembrane region" description="Helical" evidence="2">
    <location>
        <begin position="49"/>
        <end position="72"/>
    </location>
</feature>
<gene>
    <name evidence="3" type="ORF">KME15_26470</name>
</gene>
<reference evidence="3" key="1">
    <citation type="submission" date="2021-05" db="EMBL/GenBank/DDBJ databases">
        <authorList>
            <person name="Pietrasiak N."/>
            <person name="Ward R."/>
            <person name="Stajich J.E."/>
            <person name="Kurbessoian T."/>
        </authorList>
    </citation>
    <scope>NUCLEOTIDE SEQUENCE</scope>
    <source>
        <strain evidence="3">UHER 2000/2452</strain>
    </source>
</reference>
<organism evidence="3 4">
    <name type="scientific">Drouetiella hepatica Uher 2000/2452</name>
    <dbReference type="NCBI Taxonomy" id="904376"/>
    <lineage>
        <taxon>Bacteria</taxon>
        <taxon>Bacillati</taxon>
        <taxon>Cyanobacteriota</taxon>
        <taxon>Cyanophyceae</taxon>
        <taxon>Oculatellales</taxon>
        <taxon>Oculatellaceae</taxon>
        <taxon>Drouetiella</taxon>
    </lineage>
</organism>
<evidence type="ECO:0000313" key="3">
    <source>
        <dbReference type="EMBL" id="MBW4662213.1"/>
    </source>
</evidence>
<sequence length="89" mass="9673">MKHIDSARSSGQFSDIDIQPHPEIKKTNHSPDQPGFALKLAFQEHSMELSAQGTVVALSLVMLLGIGLFGVWQHIQTVSGAAQATQTYK</sequence>